<evidence type="ECO:0000313" key="2">
    <source>
        <dbReference type="EMBL" id="PWE16384.1"/>
    </source>
</evidence>
<dbReference type="AlphaFoldDB" id="A0A2U2BQU9"/>
<feature type="transmembrane region" description="Helical" evidence="1">
    <location>
        <begin position="124"/>
        <end position="143"/>
    </location>
</feature>
<protein>
    <submittedName>
        <fullName evidence="2">Uncharacterized protein</fullName>
    </submittedName>
</protein>
<sequence length="145" mass="15058">MAWLRIPAGYLAAVAIMAVAGVLAQTQFVLSDLKTIGADIGWDDRLFMTRADLVGLTPTYAVFIAIGFAIAFIAAALALRLIQAPRGAVYAGAGAVCMAVMLYLMREVFFGASPIAGTRSTAGFAAQLALGAAAGWLFAALTARR</sequence>
<evidence type="ECO:0000313" key="3">
    <source>
        <dbReference type="Proteomes" id="UP000245168"/>
    </source>
</evidence>
<accession>A0A2U2BQU9</accession>
<reference evidence="3" key="1">
    <citation type="submission" date="2018-05" db="EMBL/GenBank/DDBJ databases">
        <authorList>
            <person name="Liu B.-T."/>
        </authorList>
    </citation>
    <scope>NUCLEOTIDE SEQUENCE [LARGE SCALE GENOMIC DNA]</scope>
    <source>
        <strain evidence="3">WD6-1</strain>
    </source>
</reference>
<feature type="transmembrane region" description="Helical" evidence="1">
    <location>
        <begin position="88"/>
        <end position="104"/>
    </location>
</feature>
<proteinExistence type="predicted"/>
<name>A0A2U2BQU9_9PROT</name>
<organism evidence="2 3">
    <name type="scientific">Marinicauda salina</name>
    <dbReference type="NCBI Taxonomy" id="2135793"/>
    <lineage>
        <taxon>Bacteria</taxon>
        <taxon>Pseudomonadati</taxon>
        <taxon>Pseudomonadota</taxon>
        <taxon>Alphaproteobacteria</taxon>
        <taxon>Maricaulales</taxon>
        <taxon>Maricaulaceae</taxon>
        <taxon>Marinicauda</taxon>
    </lineage>
</organism>
<comment type="caution">
    <text evidence="2">The sequence shown here is derived from an EMBL/GenBank/DDBJ whole genome shotgun (WGS) entry which is preliminary data.</text>
</comment>
<keyword evidence="1" id="KW-0812">Transmembrane</keyword>
<gene>
    <name evidence="2" type="ORF">DDZ18_13250</name>
</gene>
<dbReference type="EMBL" id="QEXV01000007">
    <property type="protein sequence ID" value="PWE16384.1"/>
    <property type="molecule type" value="Genomic_DNA"/>
</dbReference>
<dbReference type="OrthoDB" id="7630416at2"/>
<feature type="transmembrane region" description="Helical" evidence="1">
    <location>
        <begin position="60"/>
        <end position="81"/>
    </location>
</feature>
<keyword evidence="1" id="KW-1133">Transmembrane helix</keyword>
<keyword evidence="3" id="KW-1185">Reference proteome</keyword>
<evidence type="ECO:0000256" key="1">
    <source>
        <dbReference type="SAM" id="Phobius"/>
    </source>
</evidence>
<dbReference type="RefSeq" id="WP_109253886.1">
    <property type="nucleotide sequence ID" value="NZ_QEXV01000007.1"/>
</dbReference>
<keyword evidence="1" id="KW-0472">Membrane</keyword>
<dbReference type="Proteomes" id="UP000245168">
    <property type="component" value="Unassembled WGS sequence"/>
</dbReference>